<gene>
    <name evidence="2" type="ORF">J6TS1_05470</name>
</gene>
<reference evidence="2 3" key="1">
    <citation type="submission" date="2021-03" db="EMBL/GenBank/DDBJ databases">
        <title>Antimicrobial resistance genes in bacteria isolated from Japanese honey, and their potential for conferring macrolide and lincosamide resistance in the American foulbrood pathogen Paenibacillus larvae.</title>
        <authorList>
            <person name="Okamoto M."/>
            <person name="Kumagai M."/>
            <person name="Kanamori H."/>
            <person name="Takamatsu D."/>
        </authorList>
    </citation>
    <scope>NUCLEOTIDE SEQUENCE [LARGE SCALE GENOMIC DNA]</scope>
    <source>
        <strain evidence="2 3">J6TS1</strain>
    </source>
</reference>
<sequence length="54" mass="5655">MKSPFDFIGVTEATSSPCRLELDITKSGSALIGLDKHKTGPEEAVLQPPQGSGL</sequence>
<evidence type="ECO:0000313" key="2">
    <source>
        <dbReference type="EMBL" id="GIN94677.1"/>
    </source>
</evidence>
<dbReference type="Proteomes" id="UP000680670">
    <property type="component" value="Unassembled WGS sequence"/>
</dbReference>
<evidence type="ECO:0000313" key="3">
    <source>
        <dbReference type="Proteomes" id="UP000680670"/>
    </source>
</evidence>
<feature type="region of interest" description="Disordered" evidence="1">
    <location>
        <begin position="33"/>
        <end position="54"/>
    </location>
</feature>
<evidence type="ECO:0000256" key="1">
    <source>
        <dbReference type="SAM" id="MobiDB-lite"/>
    </source>
</evidence>
<keyword evidence="3" id="KW-1185">Reference proteome</keyword>
<name>A0ABQ4KSN1_SIMTE</name>
<proteinExistence type="predicted"/>
<protein>
    <submittedName>
        <fullName evidence="2">Uncharacterized protein</fullName>
    </submittedName>
</protein>
<comment type="caution">
    <text evidence="2">The sequence shown here is derived from an EMBL/GenBank/DDBJ whole genome shotgun (WGS) entry which is preliminary data.</text>
</comment>
<organism evidence="2 3">
    <name type="scientific">Siminovitchia terrae</name>
    <name type="common">Bacillus terrae</name>
    <dbReference type="NCBI Taxonomy" id="1914933"/>
    <lineage>
        <taxon>Bacteria</taxon>
        <taxon>Bacillati</taxon>
        <taxon>Bacillota</taxon>
        <taxon>Bacilli</taxon>
        <taxon>Bacillales</taxon>
        <taxon>Bacillaceae</taxon>
        <taxon>Siminovitchia</taxon>
    </lineage>
</organism>
<dbReference type="EMBL" id="BORJ01000001">
    <property type="protein sequence ID" value="GIN94677.1"/>
    <property type="molecule type" value="Genomic_DNA"/>
</dbReference>
<accession>A0ABQ4KSN1</accession>